<evidence type="ECO:0000313" key="12">
    <source>
        <dbReference type="EMBL" id="MDD0815268.1"/>
    </source>
</evidence>
<feature type="region of interest" description="Disordered" evidence="8">
    <location>
        <begin position="551"/>
        <end position="597"/>
    </location>
</feature>
<dbReference type="InterPro" id="IPR023408">
    <property type="entry name" value="MscS_beta-dom_sf"/>
</dbReference>
<organism evidence="12 13">
    <name type="scientific">Curvibacter microcysteis</name>
    <dbReference type="NCBI Taxonomy" id="3026419"/>
    <lineage>
        <taxon>Bacteria</taxon>
        <taxon>Pseudomonadati</taxon>
        <taxon>Pseudomonadota</taxon>
        <taxon>Betaproteobacteria</taxon>
        <taxon>Burkholderiales</taxon>
        <taxon>Comamonadaceae</taxon>
        <taxon>Curvibacter</taxon>
    </lineage>
</organism>
<dbReference type="PANTHER" id="PTHR30221:SF18">
    <property type="entry name" value="SLL0590 PROTEIN"/>
    <property type="match status" value="1"/>
</dbReference>
<keyword evidence="9" id="KW-0732">Signal</keyword>
<dbReference type="SUPFAM" id="SSF50182">
    <property type="entry name" value="Sm-like ribonucleoproteins"/>
    <property type="match status" value="1"/>
</dbReference>
<keyword evidence="7" id="KW-0407">Ion channel</keyword>
<comment type="subcellular location">
    <subcellularLocation>
        <location evidence="7">Cell inner membrane</location>
        <topology evidence="7">Multi-pass membrane protein</topology>
    </subcellularLocation>
    <subcellularLocation>
        <location evidence="1">Cell membrane</location>
        <topology evidence="1">Multi-pass membrane protein</topology>
    </subcellularLocation>
</comment>
<reference evidence="12 13" key="1">
    <citation type="submission" date="2023-02" db="EMBL/GenBank/DDBJ databases">
        <title>Bacterial whole genome sequence for Curvibacter sp. HBC28.</title>
        <authorList>
            <person name="Le V."/>
            <person name="Ko S.-R."/>
            <person name="Ahn C.-Y."/>
            <person name="Oh H.-M."/>
        </authorList>
    </citation>
    <scope>NUCLEOTIDE SEQUENCE [LARGE SCALE GENOMIC DNA]</scope>
    <source>
        <strain evidence="12 13">HBC28</strain>
    </source>
</reference>
<dbReference type="PANTHER" id="PTHR30221">
    <property type="entry name" value="SMALL-CONDUCTANCE MECHANOSENSITIVE CHANNEL"/>
    <property type="match status" value="1"/>
</dbReference>
<keyword evidence="7" id="KW-0813">Transport</keyword>
<evidence type="ECO:0000256" key="3">
    <source>
        <dbReference type="ARBA" id="ARBA00022475"/>
    </source>
</evidence>
<dbReference type="InterPro" id="IPR049278">
    <property type="entry name" value="MS_channel_C"/>
</dbReference>
<accession>A0ABT5MFA8</accession>
<feature type="transmembrane region" description="Helical" evidence="7">
    <location>
        <begin position="346"/>
        <end position="363"/>
    </location>
</feature>
<comment type="function">
    <text evidence="7">Mechanosensitive channel that participates in the regulation of osmotic pressure changes within the cell, opening in response to stretch forces in the membrane lipid bilayer, without the need for other proteins. Contributes to normal resistance to hypoosmotic shock. Forms an ion channel of 1.0 nanosiemens conductance with a slight preference for anions.</text>
</comment>
<protein>
    <recommendedName>
        <fullName evidence="7">Small-conductance mechanosensitive channel</fullName>
    </recommendedName>
</protein>
<feature type="transmembrane region" description="Helical" evidence="7">
    <location>
        <begin position="186"/>
        <end position="206"/>
    </location>
</feature>
<evidence type="ECO:0000256" key="5">
    <source>
        <dbReference type="ARBA" id="ARBA00022989"/>
    </source>
</evidence>
<comment type="similarity">
    <text evidence="2 7">Belongs to the MscS (TC 1.A.23) family.</text>
</comment>
<evidence type="ECO:0000256" key="9">
    <source>
        <dbReference type="SAM" id="SignalP"/>
    </source>
</evidence>
<evidence type="ECO:0000256" key="2">
    <source>
        <dbReference type="ARBA" id="ARBA00008017"/>
    </source>
</evidence>
<feature type="chain" id="PRO_5046429879" description="Small-conductance mechanosensitive channel" evidence="9">
    <location>
        <begin position="32"/>
        <end position="597"/>
    </location>
</feature>
<keyword evidence="5 7" id="KW-1133">Transmembrane helix</keyword>
<dbReference type="RefSeq" id="WP_273926923.1">
    <property type="nucleotide sequence ID" value="NZ_JAQSIO010000003.1"/>
</dbReference>
<evidence type="ECO:0000256" key="6">
    <source>
        <dbReference type="ARBA" id="ARBA00023136"/>
    </source>
</evidence>
<feature type="domain" description="Mechanosensitive ion channel MscS" evidence="10">
    <location>
        <begin position="389"/>
        <end position="455"/>
    </location>
</feature>
<feature type="signal peptide" evidence="9">
    <location>
        <begin position="1"/>
        <end position="31"/>
    </location>
</feature>
<evidence type="ECO:0000256" key="8">
    <source>
        <dbReference type="SAM" id="MobiDB-lite"/>
    </source>
</evidence>
<dbReference type="InterPro" id="IPR010920">
    <property type="entry name" value="LSM_dom_sf"/>
</dbReference>
<name>A0ABT5MFA8_9BURK</name>
<feature type="transmembrane region" description="Helical" evidence="7">
    <location>
        <begin position="244"/>
        <end position="270"/>
    </location>
</feature>
<sequence length="597" mass="63894">MRPLLPRAGQAWPAACWLLGLLLSPPQFALAADLALAPAAAPLSAPQSAPALAAPGPVSPVPSPAASAPAAVPELSTLSLNQRRIVTFRASLLGDTPTERTELARQALAQALQAGGPGRVTHHLQDGSVRLEVDGQAVFFLLPGDLGGPRPASLLEPAAREVSRRLQTAVDEDREATDPRSLARGALYTALASGLAFALLRLLLALRRRLTLRMQKALKRGSTNGTVGLLVQDYMAHARTATQWLAGALTLAAILLLLDAWATFVVRQFAYTRPWGERSTAWLLDLGQQLLKVIAQAVPSLVVAVLIFWLARVGSRLMSAFLARVERSEIHLPWLDADSAMPTRRLGNLVIWLFALAMAYPYLPGANSEAFKGVTVLAGLMLSLGASSVVGQALSGLTLLYSRSLRVGEYVKLGDTEGTVVALGLFTTKVQTGLGEEVSVPNTVVFNQPIRNFSRLVADGQFVMHTAVTIGYATPWRQVHAMLLEAARRTPGVAQAPAPYVVQTALSDFYVEYRLCAQSNKQAPQRRAEAMSQLHTHIQDVFNEMGVQIMSPHYRSDPPEAQVVPPGPWASQAEAQAPLSPPSGSVASEPGRTAELN</sequence>
<feature type="domain" description="Mechanosensitive ion channel MscS C-terminal" evidence="11">
    <location>
        <begin position="467"/>
        <end position="549"/>
    </location>
</feature>
<evidence type="ECO:0000256" key="4">
    <source>
        <dbReference type="ARBA" id="ARBA00022692"/>
    </source>
</evidence>
<keyword evidence="4 7" id="KW-0812">Transmembrane</keyword>
<keyword evidence="7" id="KW-0997">Cell inner membrane</keyword>
<evidence type="ECO:0000259" key="10">
    <source>
        <dbReference type="Pfam" id="PF00924"/>
    </source>
</evidence>
<dbReference type="Proteomes" id="UP001528672">
    <property type="component" value="Unassembled WGS sequence"/>
</dbReference>
<dbReference type="Pfam" id="PF21082">
    <property type="entry name" value="MS_channel_3rd"/>
    <property type="match status" value="1"/>
</dbReference>
<gene>
    <name evidence="12" type="ORF">PSQ39_11555</name>
</gene>
<keyword evidence="3" id="KW-1003">Cell membrane</keyword>
<evidence type="ECO:0000256" key="7">
    <source>
        <dbReference type="RuleBase" id="RU369025"/>
    </source>
</evidence>
<evidence type="ECO:0000259" key="11">
    <source>
        <dbReference type="Pfam" id="PF21082"/>
    </source>
</evidence>
<evidence type="ECO:0000313" key="13">
    <source>
        <dbReference type="Proteomes" id="UP001528672"/>
    </source>
</evidence>
<feature type="transmembrane region" description="Helical" evidence="7">
    <location>
        <begin position="290"/>
        <end position="311"/>
    </location>
</feature>
<evidence type="ECO:0000256" key="1">
    <source>
        <dbReference type="ARBA" id="ARBA00004651"/>
    </source>
</evidence>
<dbReference type="EMBL" id="JAQSIO010000003">
    <property type="protein sequence ID" value="MDD0815268.1"/>
    <property type="molecule type" value="Genomic_DNA"/>
</dbReference>
<dbReference type="Gene3D" id="3.30.70.100">
    <property type="match status" value="1"/>
</dbReference>
<proteinExistence type="inferred from homology"/>
<comment type="caution">
    <text evidence="7">Lacks conserved residue(s) required for the propagation of feature annotation.</text>
</comment>
<dbReference type="InterPro" id="IPR006685">
    <property type="entry name" value="MscS_channel_2nd"/>
</dbReference>
<dbReference type="InterPro" id="IPR045275">
    <property type="entry name" value="MscS_archaea/bacteria_type"/>
</dbReference>
<keyword evidence="7" id="KW-0406">Ion transport</keyword>
<feature type="transmembrane region" description="Helical" evidence="7">
    <location>
        <begin position="375"/>
        <end position="401"/>
    </location>
</feature>
<comment type="subunit">
    <text evidence="7">Homoheptamer.</text>
</comment>
<dbReference type="Gene3D" id="1.10.287.1260">
    <property type="match status" value="1"/>
</dbReference>
<comment type="caution">
    <text evidence="12">The sequence shown here is derived from an EMBL/GenBank/DDBJ whole genome shotgun (WGS) entry which is preliminary data.</text>
</comment>
<keyword evidence="6 7" id="KW-0472">Membrane</keyword>
<dbReference type="SUPFAM" id="SSF82689">
    <property type="entry name" value="Mechanosensitive channel protein MscS (YggB), C-terminal domain"/>
    <property type="match status" value="1"/>
</dbReference>
<dbReference type="Pfam" id="PF00924">
    <property type="entry name" value="MS_channel_2nd"/>
    <property type="match status" value="1"/>
</dbReference>
<dbReference type="InterPro" id="IPR011066">
    <property type="entry name" value="MscS_channel_C_sf"/>
</dbReference>
<dbReference type="Gene3D" id="2.30.30.60">
    <property type="match status" value="1"/>
</dbReference>
<keyword evidence="13" id="KW-1185">Reference proteome</keyword>